<dbReference type="InterPro" id="IPR019270">
    <property type="entry name" value="DUF2283"/>
</dbReference>
<reference evidence="1 2" key="1">
    <citation type="submission" date="2017-04" db="EMBL/GenBank/DDBJ databases">
        <authorList>
            <person name="Afonso C.L."/>
            <person name="Miller P.J."/>
            <person name="Scott M.A."/>
            <person name="Spackman E."/>
            <person name="Goraichik I."/>
            <person name="Dimitrov K.M."/>
            <person name="Suarez D.L."/>
            <person name="Swayne D.E."/>
        </authorList>
    </citation>
    <scope>NUCLEOTIDE SEQUENCE [LARGE SCALE GENOMIC DNA]</scope>
    <source>
        <strain evidence="1 2">DSM 13146</strain>
    </source>
</reference>
<gene>
    <name evidence="1" type="ORF">SAMN02746041_00194</name>
</gene>
<name>A0A1W1WZ84_9BACT</name>
<evidence type="ECO:0000313" key="2">
    <source>
        <dbReference type="Proteomes" id="UP000192783"/>
    </source>
</evidence>
<dbReference type="Proteomes" id="UP000192783">
    <property type="component" value="Unassembled WGS sequence"/>
</dbReference>
<dbReference type="EMBL" id="FWXF01000001">
    <property type="protein sequence ID" value="SMC16927.1"/>
    <property type="molecule type" value="Genomic_DNA"/>
</dbReference>
<proteinExistence type="predicted"/>
<organism evidence="1 2">
    <name type="scientific">Desulfacinum hydrothermale DSM 13146</name>
    <dbReference type="NCBI Taxonomy" id="1121390"/>
    <lineage>
        <taxon>Bacteria</taxon>
        <taxon>Pseudomonadati</taxon>
        <taxon>Thermodesulfobacteriota</taxon>
        <taxon>Syntrophobacteria</taxon>
        <taxon>Syntrophobacterales</taxon>
        <taxon>Syntrophobacteraceae</taxon>
        <taxon>Desulfacinum</taxon>
    </lineage>
</organism>
<dbReference type="Pfam" id="PF10049">
    <property type="entry name" value="DUF2283"/>
    <property type="match status" value="1"/>
</dbReference>
<accession>A0A1W1WZ84</accession>
<keyword evidence="2" id="KW-1185">Reference proteome</keyword>
<dbReference type="AlphaFoldDB" id="A0A1W1WZ84"/>
<protein>
    <submittedName>
        <fullName evidence="1">Uncharacterized protein YuzE</fullName>
    </submittedName>
</protein>
<evidence type="ECO:0000313" key="1">
    <source>
        <dbReference type="EMBL" id="SMC16927.1"/>
    </source>
</evidence>
<dbReference type="OrthoDB" id="5472000at2"/>
<sequence>MEKNIASRTVESVTSAVPLLLKFPERRFWVDYDVEADVLYISFRRPQQATDTEMTEEGILLRYKGDDLVGITILDASTRSQ</sequence>
<dbReference type="RefSeq" id="WP_084055672.1">
    <property type="nucleotide sequence ID" value="NZ_FWXF01000001.1"/>
</dbReference>